<proteinExistence type="predicted"/>
<sequence length="333" mass="37363">MDIETLFKLIERQGTLEQVSNFLRQLGLPYSGSSWKDMVNLRLRTAVEKGRLTDDQLLDLLRQTEEHGSQHIFLFTLIEGRSVSKLFSDGLPAVLSASGFPPLGHVSVVDMPDDPQIVEVREEFGEARTLVFKIVEQRSSFEKVSDQNDNGQKVVTYSEIPYRAVNIMRISEDGRAEIRLQSHSDAISYNGIAEATFKILSPIINRLDWKDDKLDKFKNSLLDISKRSSMSEVFGLRHTQLTNIEGTRLSAAAGLPGASMYDDTEVVASVDRFLEKENHAHCDRASVSVKKRGTLSRSINLVVSGEPNEFAITSKVSKSEYDYILNAVLEHNI</sequence>
<dbReference type="RefSeq" id="WP_130977407.1">
    <property type="nucleotide sequence ID" value="NZ_SISF01000024.1"/>
</dbReference>
<evidence type="ECO:0000313" key="2">
    <source>
        <dbReference type="Proteomes" id="UP000294239"/>
    </source>
</evidence>
<dbReference type="Proteomes" id="UP000294239">
    <property type="component" value="Unassembled WGS sequence"/>
</dbReference>
<comment type="caution">
    <text evidence="1">The sequence shown here is derived from an EMBL/GenBank/DDBJ whole genome shotgun (WGS) entry which is preliminary data.</text>
</comment>
<keyword evidence="2" id="KW-1185">Reference proteome</keyword>
<organism evidence="1 2">
    <name type="scientific">Agrobacterium cavarae</name>
    <dbReference type="NCBI Taxonomy" id="2528239"/>
    <lineage>
        <taxon>Bacteria</taxon>
        <taxon>Pseudomonadati</taxon>
        <taxon>Pseudomonadota</taxon>
        <taxon>Alphaproteobacteria</taxon>
        <taxon>Hyphomicrobiales</taxon>
        <taxon>Rhizobiaceae</taxon>
        <taxon>Rhizobium/Agrobacterium group</taxon>
        <taxon>Agrobacterium</taxon>
    </lineage>
</organism>
<dbReference type="EMBL" id="SISF01000024">
    <property type="protein sequence ID" value="TBN15914.1"/>
    <property type="molecule type" value="Genomic_DNA"/>
</dbReference>
<evidence type="ECO:0000313" key="1">
    <source>
        <dbReference type="EMBL" id="TBN15914.1"/>
    </source>
</evidence>
<dbReference type="GeneID" id="301040668"/>
<reference evidence="1 2" key="1">
    <citation type="submission" date="2019-02" db="EMBL/GenBank/DDBJ databases">
        <title>Current taxonomic status of genus Agrobacterium and description of Agrobacterium cavarae sp. nov. isolated from maize roots.</title>
        <authorList>
            <person name="Flores-Felix J.D."/>
            <person name="Menendez E."/>
            <person name="Ramirez-Bahena M.H."/>
            <person name="Garcia-Fraile P."/>
            <person name="Velazquez E."/>
        </authorList>
    </citation>
    <scope>NUCLEOTIDE SEQUENCE [LARGE SCALE GENOMIC DNA]</scope>
    <source>
        <strain evidence="1 2">RZME10</strain>
    </source>
</reference>
<gene>
    <name evidence="1" type="ORF">EYC79_05670</name>
</gene>
<protein>
    <submittedName>
        <fullName evidence="1">Uncharacterized protein</fullName>
    </submittedName>
</protein>
<name>A0ABY1YCI9_9HYPH</name>
<accession>A0ABY1YCI9</accession>